<dbReference type="CDD" id="cd20736">
    <property type="entry name" value="PoNe_Nuclease"/>
    <property type="match status" value="1"/>
</dbReference>
<dbReference type="InterPro" id="IPR003509">
    <property type="entry name" value="UPF0102_YraN-like"/>
</dbReference>
<dbReference type="PANTHER" id="PTHR34039">
    <property type="entry name" value="UPF0102 PROTEIN YRAN"/>
    <property type="match status" value="1"/>
</dbReference>
<dbReference type="PANTHER" id="PTHR34039:SF1">
    <property type="entry name" value="UPF0102 PROTEIN YRAN"/>
    <property type="match status" value="1"/>
</dbReference>
<comment type="caution">
    <text evidence="3">The sequence shown here is derived from an EMBL/GenBank/DDBJ whole genome shotgun (WGS) entry which is preliminary data.</text>
</comment>
<sequence length="117" mass="13314">MSTVTAGRLGEQTALKLLTKAGYKIIARNFRSKFGEIDLVAIDGDTLVFVEVKTRWSRKFGYPEEAVNYWKIRSITKTGEYYKLLHPNTPDLLRIDVVAVEVANNRLVEARLIQNVT</sequence>
<dbReference type="STRING" id="1797517.A3F61_03855"/>
<dbReference type="Pfam" id="PF02021">
    <property type="entry name" value="UPF0102"/>
    <property type="match status" value="1"/>
</dbReference>
<reference evidence="3 4" key="1">
    <citation type="journal article" date="2016" name="Nat. Commun.">
        <title>Thousands of microbial genomes shed light on interconnected biogeochemical processes in an aquifer system.</title>
        <authorList>
            <person name="Anantharaman K."/>
            <person name="Brown C.T."/>
            <person name="Hug L.A."/>
            <person name="Sharon I."/>
            <person name="Castelle C.J."/>
            <person name="Probst A.J."/>
            <person name="Thomas B.C."/>
            <person name="Singh A."/>
            <person name="Wilkins M.J."/>
            <person name="Karaoz U."/>
            <person name="Brodie E.L."/>
            <person name="Williams K.H."/>
            <person name="Hubbard S.S."/>
            <person name="Banfield J.F."/>
        </authorList>
    </citation>
    <scope>NUCLEOTIDE SEQUENCE [LARGE SCALE GENOMIC DNA]</scope>
</reference>
<dbReference type="NCBIfam" id="NF009150">
    <property type="entry name" value="PRK12497.1-3"/>
    <property type="match status" value="1"/>
</dbReference>
<name>A0A1G1V5C6_9BACT</name>
<dbReference type="Gene3D" id="3.40.1350.10">
    <property type="match status" value="1"/>
</dbReference>
<accession>A0A1G1V5C6</accession>
<dbReference type="NCBIfam" id="NF009154">
    <property type="entry name" value="PRK12497.3-3"/>
    <property type="match status" value="1"/>
</dbReference>
<protein>
    <recommendedName>
        <fullName evidence="2">UPF0102 protein A3F61_03855</fullName>
    </recommendedName>
</protein>
<dbReference type="EMBL" id="MHCA01000053">
    <property type="protein sequence ID" value="OGY10594.1"/>
    <property type="molecule type" value="Genomic_DNA"/>
</dbReference>
<dbReference type="Proteomes" id="UP000178272">
    <property type="component" value="Unassembled WGS sequence"/>
</dbReference>
<dbReference type="AlphaFoldDB" id="A0A1G1V5C6"/>
<dbReference type="InterPro" id="IPR011335">
    <property type="entry name" value="Restrct_endonuc-II-like"/>
</dbReference>
<comment type="similarity">
    <text evidence="1 2">Belongs to the UPF0102 family.</text>
</comment>
<dbReference type="HAMAP" id="MF_00048">
    <property type="entry name" value="UPF0102"/>
    <property type="match status" value="1"/>
</dbReference>
<evidence type="ECO:0000313" key="3">
    <source>
        <dbReference type="EMBL" id="OGY10594.1"/>
    </source>
</evidence>
<dbReference type="SUPFAM" id="SSF52980">
    <property type="entry name" value="Restriction endonuclease-like"/>
    <property type="match status" value="1"/>
</dbReference>
<proteinExistence type="inferred from homology"/>
<dbReference type="GO" id="GO:0003676">
    <property type="term" value="F:nucleic acid binding"/>
    <property type="evidence" value="ECO:0007669"/>
    <property type="project" value="InterPro"/>
</dbReference>
<organism evidence="3 4">
    <name type="scientific">Candidatus Blackburnbacteria bacterium RIFCSPHIGHO2_12_FULL_41_13b</name>
    <dbReference type="NCBI Taxonomy" id="1797517"/>
    <lineage>
        <taxon>Bacteria</taxon>
        <taxon>Candidatus Blackburniibacteriota</taxon>
    </lineage>
</organism>
<evidence type="ECO:0000256" key="1">
    <source>
        <dbReference type="ARBA" id="ARBA00006738"/>
    </source>
</evidence>
<dbReference type="InterPro" id="IPR011856">
    <property type="entry name" value="tRNA_endonuc-like_dom_sf"/>
</dbReference>
<evidence type="ECO:0000256" key="2">
    <source>
        <dbReference type="HAMAP-Rule" id="MF_00048"/>
    </source>
</evidence>
<gene>
    <name evidence="3" type="ORF">A3F61_03855</name>
</gene>
<evidence type="ECO:0000313" key="4">
    <source>
        <dbReference type="Proteomes" id="UP000178272"/>
    </source>
</evidence>